<sequence>MSRGDASVILADDYLTTGFFKLGGGPPNSELRVRPDAKDAVILSGLGHDRTLVLEGNSYSLMKTDDASDSSAAAKVIAIDNGGGLLKAGLVDSEHEEGALLYPEIVIPNAVARARRGGKAGKNKVLVGKEIMACPEYTMTRPSHKGIVIDWETQKILWDGVLHGGRRHLPGLLSKGSDLSDVTVIVSQPLFCPVMVTRVGMQVLFEDFGFARAVFVDSPLCLQFSESITSQFGEDEWKNPCGLIVDAGFSGCRAVPVYNTYPLEHCAQRMDVGGRVMTNYLKEAIAYNKVDLDDAPLLVEHIRENMCYSAQDFVAEVEASRACPGETTRRYILPDHSSTSNHLGRVVDPRLGEDVSSKDFIDMNHERMVVSEALWQPGSIGILQAGLAEMAARAVMKAPVATRSAVAKKVILGGGLFLIPGVLERFKAEFQSNLPMEIASEVKFFAEEDGRYDLSVWRGLHTLGSSEDDLAHLGLFNRDTWLAAAKKAAPNGHPAGEQSASTPKGSSRRGTKKSPSQSSRKRKPGFHNLTRPRAELARQCAIMSSPFASLREYFTDLMPDPTTCIGRCNTASDVRESEKFTDIYSYRSFCHKACAADESEVRDMRGCEEFCLKLCFRDNIVEDTNNNVNYVVLER</sequence>
<dbReference type="PANTHER" id="PTHR11937">
    <property type="entry name" value="ACTIN"/>
    <property type="match status" value="1"/>
</dbReference>
<comment type="caution">
    <text evidence="4">The sequence shown here is derived from an EMBL/GenBank/DDBJ whole genome shotgun (WGS) entry which is preliminary data.</text>
</comment>
<organism evidence="4 5">
    <name type="scientific">Perkinsus olseni</name>
    <name type="common">Perkinsus atlanticus</name>
    <dbReference type="NCBI Taxonomy" id="32597"/>
    <lineage>
        <taxon>Eukaryota</taxon>
        <taxon>Sar</taxon>
        <taxon>Alveolata</taxon>
        <taxon>Perkinsozoa</taxon>
        <taxon>Perkinsea</taxon>
        <taxon>Perkinsida</taxon>
        <taxon>Perkinsidae</taxon>
        <taxon>Perkinsus</taxon>
    </lineage>
</organism>
<dbReference type="InterPro" id="IPR004000">
    <property type="entry name" value="Actin"/>
</dbReference>
<dbReference type="SMART" id="SM00268">
    <property type="entry name" value="ACTIN"/>
    <property type="match status" value="1"/>
</dbReference>
<evidence type="ECO:0000313" key="5">
    <source>
        <dbReference type="Proteomes" id="UP000553632"/>
    </source>
</evidence>
<evidence type="ECO:0000256" key="3">
    <source>
        <dbReference type="SAM" id="MobiDB-lite"/>
    </source>
</evidence>
<feature type="region of interest" description="Disordered" evidence="3">
    <location>
        <begin position="487"/>
        <end position="528"/>
    </location>
</feature>
<name>A0A7J6UJB8_PEROL</name>
<dbReference type="AlphaFoldDB" id="A0A7J6UJB8"/>
<evidence type="ECO:0000256" key="1">
    <source>
        <dbReference type="ARBA" id="ARBA00049360"/>
    </source>
</evidence>
<protein>
    <submittedName>
        <fullName evidence="4">Actin-like protein 10</fullName>
    </submittedName>
</protein>
<reference evidence="4 5" key="1">
    <citation type="submission" date="2020-04" db="EMBL/GenBank/DDBJ databases">
        <title>Perkinsus olseni comparative genomics.</title>
        <authorList>
            <person name="Bogema D.R."/>
        </authorList>
    </citation>
    <scope>NUCLEOTIDE SEQUENCE [LARGE SCALE GENOMIC DNA]</scope>
    <source>
        <strain evidence="4 5">ATCC PRA-207</strain>
    </source>
</reference>
<comment type="similarity">
    <text evidence="2">Belongs to the actin family.</text>
</comment>
<dbReference type="Gene3D" id="2.30.36.70">
    <property type="entry name" value="Actin, Chain A, domain 2"/>
    <property type="match status" value="1"/>
</dbReference>
<proteinExistence type="inferred from homology"/>
<dbReference type="Gene3D" id="3.90.640.10">
    <property type="entry name" value="Actin, Chain A, domain 4"/>
    <property type="match status" value="1"/>
</dbReference>
<evidence type="ECO:0000313" key="4">
    <source>
        <dbReference type="EMBL" id="KAF4757362.1"/>
    </source>
</evidence>
<accession>A0A7J6UJB8</accession>
<keyword evidence="5" id="KW-1185">Reference proteome</keyword>
<evidence type="ECO:0000256" key="2">
    <source>
        <dbReference type="RuleBase" id="RU000487"/>
    </source>
</evidence>
<dbReference type="Gene3D" id="3.30.420.40">
    <property type="match status" value="2"/>
</dbReference>
<dbReference type="Pfam" id="PF00022">
    <property type="entry name" value="Actin"/>
    <property type="match status" value="2"/>
</dbReference>
<comment type="catalytic activity">
    <reaction evidence="1">
        <text>ATP + H2O = ADP + phosphate + H(+)</text>
        <dbReference type="Rhea" id="RHEA:13065"/>
        <dbReference type="ChEBI" id="CHEBI:15377"/>
        <dbReference type="ChEBI" id="CHEBI:15378"/>
        <dbReference type="ChEBI" id="CHEBI:30616"/>
        <dbReference type="ChEBI" id="CHEBI:43474"/>
        <dbReference type="ChEBI" id="CHEBI:456216"/>
    </reaction>
</comment>
<dbReference type="EMBL" id="JABANO010002741">
    <property type="protein sequence ID" value="KAF4757362.1"/>
    <property type="molecule type" value="Genomic_DNA"/>
</dbReference>
<gene>
    <name evidence="4" type="primary">ACTL10_2</name>
    <name evidence="4" type="ORF">FOZ63_015957</name>
</gene>
<dbReference type="SUPFAM" id="SSF53067">
    <property type="entry name" value="Actin-like ATPase domain"/>
    <property type="match status" value="2"/>
</dbReference>
<dbReference type="Proteomes" id="UP000553632">
    <property type="component" value="Unassembled WGS sequence"/>
</dbReference>
<dbReference type="InterPro" id="IPR043129">
    <property type="entry name" value="ATPase_NBD"/>
</dbReference>